<accession>A6K9I1</accession>
<protein>
    <submittedName>
        <fullName evidence="1">RCG38668</fullName>
    </submittedName>
</protein>
<dbReference type="PANTHER" id="PTHR46793">
    <property type="entry name" value="1700018F24RIK PROTEIN-RELATED-RELATED"/>
    <property type="match status" value="1"/>
</dbReference>
<organism evidence="1 2">
    <name type="scientific">Rattus norvegicus</name>
    <name type="common">Rat</name>
    <dbReference type="NCBI Taxonomy" id="10116"/>
    <lineage>
        <taxon>Eukaryota</taxon>
        <taxon>Metazoa</taxon>
        <taxon>Chordata</taxon>
        <taxon>Craniata</taxon>
        <taxon>Vertebrata</taxon>
        <taxon>Euteleostomi</taxon>
        <taxon>Mammalia</taxon>
        <taxon>Eutheria</taxon>
        <taxon>Euarchontoglires</taxon>
        <taxon>Glires</taxon>
        <taxon>Rodentia</taxon>
        <taxon>Myomorpha</taxon>
        <taxon>Muroidea</taxon>
        <taxon>Muridae</taxon>
        <taxon>Murinae</taxon>
        <taxon>Rattus</taxon>
    </lineage>
</organism>
<dbReference type="SUPFAM" id="SSF48366">
    <property type="entry name" value="Ras GEF"/>
    <property type="match status" value="1"/>
</dbReference>
<evidence type="ECO:0000313" key="2">
    <source>
        <dbReference type="Proteomes" id="UP000234681"/>
    </source>
</evidence>
<gene>
    <name evidence="1" type="ORF">rCG_38668</name>
</gene>
<reference evidence="1 2" key="1">
    <citation type="submission" date="2005-09" db="EMBL/GenBank/DDBJ databases">
        <authorList>
            <person name="Mural R.J."/>
            <person name="Li P.W."/>
            <person name="Adams M.D."/>
            <person name="Amanatides P.G."/>
            <person name="Baden-Tillson H."/>
            <person name="Barnstead M."/>
            <person name="Chin S.H."/>
            <person name="Dew I."/>
            <person name="Evans C.A."/>
            <person name="Ferriera S."/>
            <person name="Flanigan M."/>
            <person name="Fosler C."/>
            <person name="Glodek A."/>
            <person name="Gu Z."/>
            <person name="Holt R.A."/>
            <person name="Jennings D."/>
            <person name="Kraft C.L."/>
            <person name="Lu F."/>
            <person name="Nguyen T."/>
            <person name="Nusskern D.R."/>
            <person name="Pfannkoch C.M."/>
            <person name="Sitter C."/>
            <person name="Sutton G.G."/>
            <person name="Venter J.C."/>
            <person name="Wang Z."/>
            <person name="Woodage T."/>
            <person name="Zheng X.H."/>
            <person name="Zhong F."/>
        </authorList>
    </citation>
    <scope>NUCLEOTIDE SEQUENCE [LARGE SCALE GENOMIC DNA]</scope>
    <source>
        <strain>BN</strain>
        <strain evidence="2">Sprague-Dawley</strain>
    </source>
</reference>
<proteinExistence type="predicted"/>
<dbReference type="InterPro" id="IPR023578">
    <property type="entry name" value="Ras_GEF_dom_sf"/>
</dbReference>
<dbReference type="AlphaFoldDB" id="A6K9I1"/>
<evidence type="ECO:0000313" key="1">
    <source>
        <dbReference type="EMBL" id="EDL90906.1"/>
    </source>
</evidence>
<name>A6K9I1_RAT</name>
<dbReference type="Proteomes" id="UP000234681">
    <property type="component" value="Chromosome 16"/>
</dbReference>
<sequence length="52" mass="6190">MDKNPEDFWDHSDLLPLKYLKTFLSMNMPDSDLIVHVNKLLTQLQNDQYNIP</sequence>
<dbReference type="EMBL" id="CH474031">
    <property type="protein sequence ID" value="EDL90906.1"/>
    <property type="molecule type" value="Genomic_DNA"/>
</dbReference>
<dbReference type="PANTHER" id="PTHR46793:SF3">
    <property type="entry name" value="RIKEN CDNA 4930596D02 GENE"/>
    <property type="match status" value="1"/>
</dbReference>